<dbReference type="Proteomes" id="UP001195483">
    <property type="component" value="Unassembled WGS sequence"/>
</dbReference>
<dbReference type="AlphaFoldDB" id="A0AAE0VMZ7"/>
<reference evidence="4" key="2">
    <citation type="journal article" date="2021" name="Genome Biol. Evol.">
        <title>Developing a high-quality reference genome for a parasitic bivalve with doubly uniparental inheritance (Bivalvia: Unionida).</title>
        <authorList>
            <person name="Smith C.H."/>
        </authorList>
    </citation>
    <scope>NUCLEOTIDE SEQUENCE</scope>
    <source>
        <strain evidence="4">CHS0354</strain>
        <tissue evidence="4">Mantle</tissue>
    </source>
</reference>
<feature type="coiled-coil region" evidence="1">
    <location>
        <begin position="289"/>
        <end position="316"/>
    </location>
</feature>
<protein>
    <recommendedName>
        <fullName evidence="3">KY-like immunoglobulin-like domain-containing protein</fullName>
    </recommendedName>
</protein>
<dbReference type="InterPro" id="IPR056564">
    <property type="entry name" value="Ig-like_KY"/>
</dbReference>
<evidence type="ECO:0000256" key="1">
    <source>
        <dbReference type="SAM" id="Coils"/>
    </source>
</evidence>
<name>A0AAE0VMZ7_9BIVA</name>
<dbReference type="Pfam" id="PF23265">
    <property type="entry name" value="Ig-like_KY"/>
    <property type="match status" value="1"/>
</dbReference>
<proteinExistence type="predicted"/>
<evidence type="ECO:0000259" key="3">
    <source>
        <dbReference type="Pfam" id="PF23265"/>
    </source>
</evidence>
<accession>A0AAE0VMZ7</accession>
<feature type="region of interest" description="Disordered" evidence="2">
    <location>
        <begin position="161"/>
        <end position="184"/>
    </location>
</feature>
<dbReference type="Gene3D" id="1.20.920.20">
    <property type="match status" value="1"/>
</dbReference>
<dbReference type="EMBL" id="JAEAOA010002087">
    <property type="protein sequence ID" value="KAK3582812.1"/>
    <property type="molecule type" value="Genomic_DNA"/>
</dbReference>
<comment type="caution">
    <text evidence="4">The sequence shown here is derived from an EMBL/GenBank/DDBJ whole genome shotgun (WGS) entry which is preliminary data.</text>
</comment>
<evidence type="ECO:0000256" key="2">
    <source>
        <dbReference type="SAM" id="MobiDB-lite"/>
    </source>
</evidence>
<reference evidence="4" key="3">
    <citation type="submission" date="2023-05" db="EMBL/GenBank/DDBJ databases">
        <authorList>
            <person name="Smith C.H."/>
        </authorList>
    </citation>
    <scope>NUCLEOTIDE SEQUENCE</scope>
    <source>
        <strain evidence="4">CHS0354</strain>
        <tissue evidence="4">Mantle</tissue>
    </source>
</reference>
<dbReference type="PANTHER" id="PTHR47020">
    <property type="entry name" value="HILLARIN"/>
    <property type="match status" value="1"/>
</dbReference>
<feature type="domain" description="KY-like immunoglobulin-like" evidence="3">
    <location>
        <begin position="97"/>
        <end position="249"/>
    </location>
</feature>
<organism evidence="4 5">
    <name type="scientific">Potamilus streckersoni</name>
    <dbReference type="NCBI Taxonomy" id="2493646"/>
    <lineage>
        <taxon>Eukaryota</taxon>
        <taxon>Metazoa</taxon>
        <taxon>Spiralia</taxon>
        <taxon>Lophotrochozoa</taxon>
        <taxon>Mollusca</taxon>
        <taxon>Bivalvia</taxon>
        <taxon>Autobranchia</taxon>
        <taxon>Heteroconchia</taxon>
        <taxon>Palaeoheterodonta</taxon>
        <taxon>Unionida</taxon>
        <taxon>Unionoidea</taxon>
        <taxon>Unionidae</taxon>
        <taxon>Ambleminae</taxon>
        <taxon>Lampsilini</taxon>
        <taxon>Potamilus</taxon>
    </lineage>
</organism>
<keyword evidence="1" id="KW-0175">Coiled coil</keyword>
<dbReference type="PANTHER" id="PTHR47020:SF1">
    <property type="entry name" value="HILLARIN"/>
    <property type="match status" value="1"/>
</dbReference>
<sequence>MVDVPCVVISGFAKGSTYEVGEKITGKHKAEWNAVLINEIWWLVDTFWGACEMVGKSRTDIKYYFDEYYFLTDPEHLIFTHFPEVSEWQLLDKPISLKEFGKQVCLRQRCFELDMKYLADPLCCLQTKDGDVSFVFGLNSQRSKRQTFQCYVKEIEPDKKLNTNDMKKKNDDSGSNTNNNSIPFSATNVDVKTVEENDDKYLNIRIRFEEVGIYSVEIVGKEGQVNNTDNGFDWIAIFRVHVKKISRHISLQDDEIKSAACETQEKENKLHRDLVETNPQTELVEKAKIEEETKKAEQMANEIDILRQAIHNAMKSKKLDHLELKVGEAIEKGYTAELGVEIAEAREAVDRMKRLQKLMQGVLELNQETIAEIRSYSNPPEEVYKVMKATLLLLGNYEEETKDWKNVQALIVKTGKISLKRRVTEFDIESLQLDVALGSKQILEGIKFETVCVTSSGAAAFFNWTTGIISEMEQKYANSVASTIPRTTES</sequence>
<gene>
    <name evidence="4" type="ORF">CHS0354_035750</name>
</gene>
<evidence type="ECO:0000313" key="4">
    <source>
        <dbReference type="EMBL" id="KAK3582812.1"/>
    </source>
</evidence>
<dbReference type="InterPro" id="IPR053041">
    <property type="entry name" value="Transglut-like_Superfamily_Mod"/>
</dbReference>
<evidence type="ECO:0000313" key="5">
    <source>
        <dbReference type="Proteomes" id="UP001195483"/>
    </source>
</evidence>
<feature type="compositionally biased region" description="Basic and acidic residues" evidence="2">
    <location>
        <begin position="161"/>
        <end position="172"/>
    </location>
</feature>
<keyword evidence="5" id="KW-1185">Reference proteome</keyword>
<reference evidence="4" key="1">
    <citation type="journal article" date="2021" name="Genome Biol. Evol.">
        <title>A High-Quality Reference Genome for a Parasitic Bivalve with Doubly Uniparental Inheritance (Bivalvia: Unionida).</title>
        <authorList>
            <person name="Smith C.H."/>
        </authorList>
    </citation>
    <scope>NUCLEOTIDE SEQUENCE</scope>
    <source>
        <strain evidence="4">CHS0354</strain>
    </source>
</reference>